<dbReference type="PANTHER" id="PTHR34787:SF1">
    <property type="entry name" value="PHOTOSYSTEM I REACTION CENTER SUBUNIT VI-2, CHLOROPLASTIC"/>
    <property type="match status" value="1"/>
</dbReference>
<evidence type="ECO:0000256" key="8">
    <source>
        <dbReference type="ARBA" id="ARBA00022836"/>
    </source>
</evidence>
<keyword evidence="9" id="KW-0793">Thylakoid</keyword>
<keyword evidence="10" id="KW-0472">Membrane</keyword>
<evidence type="ECO:0000256" key="1">
    <source>
        <dbReference type="ARBA" id="ARBA00002502"/>
    </source>
</evidence>
<keyword evidence="6" id="KW-0934">Plastid</keyword>
<comment type="similarity">
    <text evidence="3">Belongs to the psaH family.</text>
</comment>
<evidence type="ECO:0000256" key="2">
    <source>
        <dbReference type="ARBA" id="ARBA00004581"/>
    </source>
</evidence>
<keyword evidence="4" id="KW-0150">Chloroplast</keyword>
<sequence>MSVSAAKVSTFVRGTPVRMSAPKAKIQRAPICTAPRAKYGESDRYFDLDDLENTLGSWDMYGQEDQKRYPGLQNEFFERAGESLTRREAIRSVLFLGGGGALLAWGAKGASDVTLPITVGPQKGGEKGPKGKI</sequence>
<name>A0A4V8H009_9CHLO</name>
<dbReference type="InterPro" id="IPR004928">
    <property type="entry name" value="PSI_PsaH"/>
</dbReference>
<dbReference type="PDB" id="6IGZ">
    <property type="method" value="EM"/>
    <property type="resolution" value="3.49 A"/>
    <property type="chains" value="H=1-133"/>
</dbReference>
<dbReference type="GO" id="GO:0009535">
    <property type="term" value="C:chloroplast thylakoid membrane"/>
    <property type="evidence" value="ECO:0007669"/>
    <property type="project" value="UniProtKB-SubCell"/>
</dbReference>
<dbReference type="AlphaFoldDB" id="A0A4V8H009"/>
<keyword evidence="7" id="KW-0812">Transmembrane</keyword>
<dbReference type="GO" id="GO:0015979">
    <property type="term" value="P:photosynthesis"/>
    <property type="evidence" value="ECO:0007669"/>
    <property type="project" value="UniProtKB-KW"/>
</dbReference>
<evidence type="ECO:0000313" key="11">
    <source>
        <dbReference type="PDB" id="6IGZ"/>
    </source>
</evidence>
<comment type="function">
    <text evidence="1">Possible role could be the docking of the LHC I antenna complex to the core complex.</text>
</comment>
<accession>A0A4V8H009</accession>
<keyword evidence="5" id="KW-0602">Photosynthesis</keyword>
<dbReference type="PANTHER" id="PTHR34787">
    <property type="entry name" value="PHOTOSYSTEM I REACTION CENTER SUBUNIT VI-2, CHLOROPLASTIC"/>
    <property type="match status" value="1"/>
</dbReference>
<evidence type="ECO:0000256" key="7">
    <source>
        <dbReference type="ARBA" id="ARBA00022692"/>
    </source>
</evidence>
<keyword evidence="11 12" id="KW-0002">3D-structure</keyword>
<reference evidence="11 12" key="1">
    <citation type="journal article" date="2019" name="Nat. Plants">
        <title>Structure of a green algal photosystem I in complex with a large number of light-harvesting complex I subunits.</title>
        <authorList>
            <person name="Qin X."/>
            <person name="Pi X."/>
            <person name="Wang W."/>
            <person name="Han G."/>
            <person name="Zhu L."/>
            <person name="Liu M."/>
            <person name="Cheng L."/>
            <person name="Shen J.R."/>
            <person name="Kuang T."/>
            <person name="Sui S.F."/>
        </authorList>
    </citation>
    <scope>STRUCTURE BY ELECTRON MICROSCOPY (3.49 ANGSTROMS)</scope>
</reference>
<keyword evidence="8" id="KW-0603">Photosystem I</keyword>
<evidence type="ECO:0007829" key="12">
    <source>
        <dbReference type="PDB" id="6IGZ"/>
    </source>
</evidence>
<organism evidence="11">
    <name type="scientific">Bryopsis corticulans</name>
    <dbReference type="NCBI Taxonomy" id="325651"/>
    <lineage>
        <taxon>Eukaryota</taxon>
        <taxon>Viridiplantae</taxon>
        <taxon>Chlorophyta</taxon>
        <taxon>core chlorophytes</taxon>
        <taxon>Ulvophyceae</taxon>
        <taxon>TCBD clade</taxon>
        <taxon>Bryopsidales</taxon>
        <taxon>Bryopsidineae</taxon>
        <taxon>Bryopsidaceae</taxon>
        <taxon>Bryopsis</taxon>
    </lineage>
</organism>
<dbReference type="GO" id="GO:0009538">
    <property type="term" value="C:photosystem I reaction center"/>
    <property type="evidence" value="ECO:0007669"/>
    <property type="project" value="InterPro"/>
</dbReference>
<dbReference type="EMDB" id="EMD-9670"/>
<evidence type="ECO:0000256" key="10">
    <source>
        <dbReference type="ARBA" id="ARBA00023136"/>
    </source>
</evidence>
<evidence type="ECO:0000256" key="6">
    <source>
        <dbReference type="ARBA" id="ARBA00022640"/>
    </source>
</evidence>
<evidence type="ECO:0000256" key="9">
    <source>
        <dbReference type="ARBA" id="ARBA00023078"/>
    </source>
</evidence>
<dbReference type="PDBsum" id="6IGZ"/>
<dbReference type="Pfam" id="PF03244">
    <property type="entry name" value="PSI_PsaH"/>
    <property type="match status" value="1"/>
</dbReference>
<evidence type="ECO:0000256" key="4">
    <source>
        <dbReference type="ARBA" id="ARBA00022528"/>
    </source>
</evidence>
<evidence type="ECO:0000256" key="3">
    <source>
        <dbReference type="ARBA" id="ARBA00010155"/>
    </source>
</evidence>
<proteinExistence type="evidence at protein level"/>
<comment type="subcellular location">
    <subcellularLocation>
        <location evidence="2">Plastid</location>
        <location evidence="2">Chloroplast thylakoid membrane</location>
        <topology evidence="2">Single-pass membrane protein</topology>
    </subcellularLocation>
</comment>
<protein>
    <submittedName>
        <fullName evidence="11">PsaH</fullName>
    </submittedName>
</protein>
<dbReference type="SMR" id="A0A4V8H009"/>
<evidence type="ECO:0000256" key="5">
    <source>
        <dbReference type="ARBA" id="ARBA00022531"/>
    </source>
</evidence>